<evidence type="ECO:0000256" key="1">
    <source>
        <dbReference type="ARBA" id="ARBA00022679"/>
    </source>
</evidence>
<feature type="transmembrane region" description="Helical" evidence="5">
    <location>
        <begin position="125"/>
        <end position="142"/>
    </location>
</feature>
<feature type="domain" description="Signal transduction histidine kinase subgroup 3 dimerisation and phosphoacceptor" evidence="6">
    <location>
        <begin position="191"/>
        <end position="251"/>
    </location>
</feature>
<dbReference type="CDD" id="cd16917">
    <property type="entry name" value="HATPase_UhpB-NarQ-NarX-like"/>
    <property type="match status" value="1"/>
</dbReference>
<evidence type="ECO:0000256" key="3">
    <source>
        <dbReference type="ARBA" id="ARBA00023012"/>
    </source>
</evidence>
<reference evidence="7" key="1">
    <citation type="submission" date="2021-04" db="EMBL/GenBank/DDBJ databases">
        <title>Pseudonocardia sp. nov., isolated from sandy soil of mangrove forest.</title>
        <authorList>
            <person name="Zan Z."/>
            <person name="Huang R."/>
            <person name="Liu W."/>
        </authorList>
    </citation>
    <scope>NUCLEOTIDE SEQUENCE</scope>
    <source>
        <strain evidence="7">S2-4</strain>
    </source>
</reference>
<gene>
    <name evidence="7" type="ORF">KDL28_06225</name>
</gene>
<evidence type="ECO:0000313" key="8">
    <source>
        <dbReference type="Proteomes" id="UP001165283"/>
    </source>
</evidence>
<keyword evidence="5" id="KW-0812">Transmembrane</keyword>
<dbReference type="Gene3D" id="3.30.565.10">
    <property type="entry name" value="Histidine kinase-like ATPase, C-terminal domain"/>
    <property type="match status" value="1"/>
</dbReference>
<feature type="transmembrane region" description="Helical" evidence="5">
    <location>
        <begin position="43"/>
        <end position="62"/>
    </location>
</feature>
<feature type="transmembrane region" description="Helical" evidence="5">
    <location>
        <begin position="74"/>
        <end position="91"/>
    </location>
</feature>
<organism evidence="7 8">
    <name type="scientific">Pseudonocardia humida</name>
    <dbReference type="NCBI Taxonomy" id="2800819"/>
    <lineage>
        <taxon>Bacteria</taxon>
        <taxon>Bacillati</taxon>
        <taxon>Actinomycetota</taxon>
        <taxon>Actinomycetes</taxon>
        <taxon>Pseudonocardiales</taxon>
        <taxon>Pseudonocardiaceae</taxon>
        <taxon>Pseudonocardia</taxon>
    </lineage>
</organism>
<feature type="transmembrane region" description="Helical" evidence="5">
    <location>
        <begin position="12"/>
        <end position="31"/>
    </location>
</feature>
<accession>A0ABT0ZVG9</accession>
<keyword evidence="5" id="KW-0472">Membrane</keyword>
<evidence type="ECO:0000256" key="2">
    <source>
        <dbReference type="ARBA" id="ARBA00022777"/>
    </source>
</evidence>
<keyword evidence="5" id="KW-1133">Transmembrane helix</keyword>
<evidence type="ECO:0000313" key="7">
    <source>
        <dbReference type="EMBL" id="MCO1654648.1"/>
    </source>
</evidence>
<evidence type="ECO:0000256" key="5">
    <source>
        <dbReference type="SAM" id="Phobius"/>
    </source>
</evidence>
<proteinExistence type="predicted"/>
<dbReference type="PANTHER" id="PTHR24421">
    <property type="entry name" value="NITRATE/NITRITE SENSOR PROTEIN NARX-RELATED"/>
    <property type="match status" value="1"/>
</dbReference>
<keyword evidence="2" id="KW-0418">Kinase</keyword>
<dbReference type="Pfam" id="PF07730">
    <property type="entry name" value="HisKA_3"/>
    <property type="match status" value="1"/>
</dbReference>
<evidence type="ECO:0000259" key="6">
    <source>
        <dbReference type="Pfam" id="PF07730"/>
    </source>
</evidence>
<dbReference type="RefSeq" id="WP_252436256.1">
    <property type="nucleotide sequence ID" value="NZ_JAGSOV010000011.1"/>
</dbReference>
<dbReference type="EMBL" id="JAGSOV010000011">
    <property type="protein sequence ID" value="MCO1654648.1"/>
    <property type="molecule type" value="Genomic_DNA"/>
</dbReference>
<feature type="transmembrane region" description="Helical" evidence="5">
    <location>
        <begin position="148"/>
        <end position="170"/>
    </location>
</feature>
<dbReference type="InterPro" id="IPR011712">
    <property type="entry name" value="Sig_transdc_His_kin_sub3_dim/P"/>
</dbReference>
<keyword evidence="1" id="KW-0808">Transferase</keyword>
<comment type="caution">
    <text evidence="7">The sequence shown here is derived from an EMBL/GenBank/DDBJ whole genome shotgun (WGS) entry which is preliminary data.</text>
</comment>
<dbReference type="Gene3D" id="1.20.5.1930">
    <property type="match status" value="1"/>
</dbReference>
<name>A0ABT0ZVG9_9PSEU</name>
<dbReference type="InterPro" id="IPR036890">
    <property type="entry name" value="HATPase_C_sf"/>
</dbReference>
<keyword evidence="8" id="KW-1185">Reference proteome</keyword>
<dbReference type="SUPFAM" id="SSF55874">
    <property type="entry name" value="ATPase domain of HSP90 chaperone/DNA topoisomerase II/histidine kinase"/>
    <property type="match status" value="1"/>
</dbReference>
<evidence type="ECO:0000256" key="4">
    <source>
        <dbReference type="SAM" id="MobiDB-lite"/>
    </source>
</evidence>
<keyword evidence="3" id="KW-0902">Two-component regulatory system</keyword>
<sequence length="402" mass="41177">MVSPARRRPPISPQVVVLGVLVAGFAWAFVFPLRMTRPPSTPLLGAYLAGLTAVGAALFVVLRSAVHPGRWPRATTVGPGLLLLACLGVWLPTYSWAEPGQQPWAWLAGFAIGASALADRRAGAVAALVLGGAAAAGAVAFGRSAVAGVAIALGCALVVWIAELSLVWLLGVVRAVEAGRDAAAELAVARERLRVSRELHDVLGHRLGIIALKAELAEGLATTQPQRAAAESAEIRSIASTTLAEARRAVHGDTVADLASQLSSAELVLRSAGIATTVDVDPARLPPAASRLLATVVREAVTNLLRHADAREVSITYDSPSATLVITNDGVGSDSGTGAPTSGSGLAALAVRCREAGARLSHGPTGDGRFEVRVALSPDVAPDVAPDGAVRPRPLRPGGEAR</sequence>
<dbReference type="PANTHER" id="PTHR24421:SF63">
    <property type="entry name" value="SENSOR HISTIDINE KINASE DESK"/>
    <property type="match status" value="1"/>
</dbReference>
<dbReference type="Proteomes" id="UP001165283">
    <property type="component" value="Unassembled WGS sequence"/>
</dbReference>
<feature type="region of interest" description="Disordered" evidence="4">
    <location>
        <begin position="380"/>
        <end position="402"/>
    </location>
</feature>
<protein>
    <recommendedName>
        <fullName evidence="6">Signal transduction histidine kinase subgroup 3 dimerisation and phosphoacceptor domain-containing protein</fullName>
    </recommendedName>
</protein>
<dbReference type="InterPro" id="IPR050482">
    <property type="entry name" value="Sensor_HK_TwoCompSys"/>
</dbReference>